<dbReference type="EMBL" id="SRYD01000080">
    <property type="protein sequence ID" value="TGY69068.1"/>
    <property type="molecule type" value="Genomic_DNA"/>
</dbReference>
<name>A0A4S2FJJ1_9BACT</name>
<dbReference type="Gene3D" id="2.60.120.260">
    <property type="entry name" value="Galactose-binding domain-like"/>
    <property type="match status" value="1"/>
</dbReference>
<comment type="caution">
    <text evidence="1">The sequence shown here is derived from an EMBL/GenBank/DDBJ whole genome shotgun (WGS) entry which is preliminary data.</text>
</comment>
<dbReference type="AlphaFoldDB" id="A0A4S2FJJ1"/>
<evidence type="ECO:0000313" key="2">
    <source>
        <dbReference type="Proteomes" id="UP000306630"/>
    </source>
</evidence>
<reference evidence="1 2" key="1">
    <citation type="submission" date="2019-04" db="EMBL/GenBank/DDBJ databases">
        <title>Microbes associate with the intestines of laboratory mice.</title>
        <authorList>
            <person name="Navarre W."/>
            <person name="Wong E."/>
            <person name="Huang K."/>
            <person name="Tropini C."/>
            <person name="Ng K."/>
            <person name="Yu B."/>
        </authorList>
    </citation>
    <scope>NUCLEOTIDE SEQUENCE [LARGE SCALE GENOMIC DNA]</scope>
    <source>
        <strain evidence="1 2">NM06_A21</strain>
    </source>
</reference>
<gene>
    <name evidence="1" type="ORF">E5333_14285</name>
</gene>
<protein>
    <submittedName>
        <fullName evidence="1">Carbohydrate-binding protein</fullName>
    </submittedName>
</protein>
<dbReference type="Proteomes" id="UP000306630">
    <property type="component" value="Unassembled WGS sequence"/>
</dbReference>
<organism evidence="1 2">
    <name type="scientific">Muribaculum intestinale</name>
    <dbReference type="NCBI Taxonomy" id="1796646"/>
    <lineage>
        <taxon>Bacteria</taxon>
        <taxon>Pseudomonadati</taxon>
        <taxon>Bacteroidota</taxon>
        <taxon>Bacteroidia</taxon>
        <taxon>Bacteroidales</taxon>
        <taxon>Muribaculaceae</taxon>
        <taxon>Muribaculum</taxon>
    </lineage>
</organism>
<feature type="non-terminal residue" evidence="1">
    <location>
        <position position="1"/>
    </location>
</feature>
<accession>A0A4S2FJJ1</accession>
<sequence>FTPLNERLTATDATFHVTQTSSRMRMYIDDKEIDDWSFSGQNDWNTYFDHDIKEVAISEGAHVLKFEVVRGPMNIDRFTFTRTAELSGIGETLYPNVSSDCVNVYSIDGRLIKHNIDSRTALDGLDRGIYIVGGRKVAK</sequence>
<evidence type="ECO:0000313" key="1">
    <source>
        <dbReference type="EMBL" id="TGY69068.1"/>
    </source>
</evidence>
<dbReference type="InterPro" id="IPR008979">
    <property type="entry name" value="Galactose-bd-like_sf"/>
</dbReference>
<proteinExistence type="predicted"/>
<dbReference type="SUPFAM" id="SSF49785">
    <property type="entry name" value="Galactose-binding domain-like"/>
    <property type="match status" value="1"/>
</dbReference>